<dbReference type="InterPro" id="IPR001623">
    <property type="entry name" value="DnaJ_domain"/>
</dbReference>
<evidence type="ECO:0000313" key="4">
    <source>
        <dbReference type="Proteomes" id="UP001295423"/>
    </source>
</evidence>
<dbReference type="Proteomes" id="UP001295423">
    <property type="component" value="Unassembled WGS sequence"/>
</dbReference>
<feature type="signal peptide" evidence="1">
    <location>
        <begin position="1"/>
        <end position="21"/>
    </location>
</feature>
<dbReference type="EMBL" id="CAKOGP040001758">
    <property type="protein sequence ID" value="CAJ1949458.1"/>
    <property type="molecule type" value="Genomic_DNA"/>
</dbReference>
<keyword evidence="4" id="KW-1185">Reference proteome</keyword>
<evidence type="ECO:0000313" key="3">
    <source>
        <dbReference type="EMBL" id="CAJ1949458.1"/>
    </source>
</evidence>
<dbReference type="CDD" id="cd06257">
    <property type="entry name" value="DnaJ"/>
    <property type="match status" value="1"/>
</dbReference>
<dbReference type="PANTHER" id="PTHR44094:SF8">
    <property type="entry name" value="DNAJ HEAT SHOCK N-TERMINAL DOMAIN-CONTAINING PROTEIN-RELATED"/>
    <property type="match status" value="1"/>
</dbReference>
<name>A0AAD2PUH4_9STRA</name>
<comment type="caution">
    <text evidence="3">The sequence shown here is derived from an EMBL/GenBank/DDBJ whole genome shotgun (WGS) entry which is preliminary data.</text>
</comment>
<accession>A0AAD2PUH4</accession>
<proteinExistence type="predicted"/>
<feature type="domain" description="J" evidence="2">
    <location>
        <begin position="49"/>
        <end position="118"/>
    </location>
</feature>
<organism evidence="3 4">
    <name type="scientific">Cylindrotheca closterium</name>
    <dbReference type="NCBI Taxonomy" id="2856"/>
    <lineage>
        <taxon>Eukaryota</taxon>
        <taxon>Sar</taxon>
        <taxon>Stramenopiles</taxon>
        <taxon>Ochrophyta</taxon>
        <taxon>Bacillariophyta</taxon>
        <taxon>Bacillariophyceae</taxon>
        <taxon>Bacillariophycidae</taxon>
        <taxon>Bacillariales</taxon>
        <taxon>Bacillariaceae</taxon>
        <taxon>Cylindrotheca</taxon>
    </lineage>
</organism>
<dbReference type="InterPro" id="IPR052423">
    <property type="entry name" value="EMIR"/>
</dbReference>
<dbReference type="PANTHER" id="PTHR44094">
    <property type="entry name" value="DNAJ HEAT SHOCK N-TERMINAL DOMAIN-CONTAINING PROTEIN"/>
    <property type="match status" value="1"/>
</dbReference>
<dbReference type="AlphaFoldDB" id="A0AAD2PUH4"/>
<dbReference type="SUPFAM" id="SSF46565">
    <property type="entry name" value="Chaperone J-domain"/>
    <property type="match status" value="1"/>
</dbReference>
<keyword evidence="1" id="KW-0732">Signal</keyword>
<sequence length="479" mass="53601">MSFLQISLVFLLGFILPSALAITGKTPEASSTALKMHQLYLNQPPHDSSLYETLQVSPNATTAQIAQSYRRLSRKYHPDKQVKSSSTNEDAAQGLKQVRQAYEILKDDSTRLPYHRYGFTDPKVALLLLIGPASQQSQLELQDHQSSMHSLLELTGLDFPSSSLPMASSSPGSAIEQRKKLHEWRVRTMASRLVEQLRPWVEETVEPGILAHVISQACDEWKVLPLGAQIVRCVGRAYRHAGQDYLQQQKKGKLSGGQLEPYLFGSLGSKGSRSQEKILPVSKVPVGLRQQWRKAKGFWSAAWATGRASVTEQVWTVQEKQRRKKRNTKSNVHSLEYTSLGDGANFLDPDFLVESENDADLADEQDMKEAQRLKAQQTLLQSLQVEALWKVTKIDLDRAVQEACNLILEGHHSFFPSYQAPLSSHPFGYDDRPSPDGWISPSSGKAINAEEAKIRAAHAMRYIGNIMVQRSKEGTSWKA</sequence>
<evidence type="ECO:0000259" key="2">
    <source>
        <dbReference type="PROSITE" id="PS50076"/>
    </source>
</evidence>
<protein>
    <recommendedName>
        <fullName evidence="2">J domain-containing protein</fullName>
    </recommendedName>
</protein>
<dbReference type="InterPro" id="IPR036869">
    <property type="entry name" value="J_dom_sf"/>
</dbReference>
<dbReference type="PROSITE" id="PS50076">
    <property type="entry name" value="DNAJ_2"/>
    <property type="match status" value="1"/>
</dbReference>
<dbReference type="PRINTS" id="PR00625">
    <property type="entry name" value="JDOMAIN"/>
</dbReference>
<dbReference type="Pfam" id="PF00226">
    <property type="entry name" value="DnaJ"/>
    <property type="match status" value="1"/>
</dbReference>
<dbReference type="Gene3D" id="1.10.287.110">
    <property type="entry name" value="DnaJ domain"/>
    <property type="match status" value="1"/>
</dbReference>
<gene>
    <name evidence="3" type="ORF">CYCCA115_LOCUS12106</name>
</gene>
<evidence type="ECO:0000256" key="1">
    <source>
        <dbReference type="SAM" id="SignalP"/>
    </source>
</evidence>
<reference evidence="3" key="1">
    <citation type="submission" date="2023-08" db="EMBL/GenBank/DDBJ databases">
        <authorList>
            <person name="Audoor S."/>
            <person name="Bilcke G."/>
        </authorList>
    </citation>
    <scope>NUCLEOTIDE SEQUENCE</scope>
</reference>
<feature type="chain" id="PRO_5042175068" description="J domain-containing protein" evidence="1">
    <location>
        <begin position="22"/>
        <end position="479"/>
    </location>
</feature>
<dbReference type="SMART" id="SM00271">
    <property type="entry name" value="DnaJ"/>
    <property type="match status" value="1"/>
</dbReference>